<feature type="region of interest" description="Disordered" evidence="1">
    <location>
        <begin position="26"/>
        <end position="64"/>
    </location>
</feature>
<organism evidence="2 3">
    <name type="scientific">Anthostomella pinea</name>
    <dbReference type="NCBI Taxonomy" id="933095"/>
    <lineage>
        <taxon>Eukaryota</taxon>
        <taxon>Fungi</taxon>
        <taxon>Dikarya</taxon>
        <taxon>Ascomycota</taxon>
        <taxon>Pezizomycotina</taxon>
        <taxon>Sordariomycetes</taxon>
        <taxon>Xylariomycetidae</taxon>
        <taxon>Xylariales</taxon>
        <taxon>Xylariaceae</taxon>
        <taxon>Anthostomella</taxon>
    </lineage>
</organism>
<dbReference type="AlphaFoldDB" id="A0AAI8YBI4"/>
<proteinExistence type="predicted"/>
<dbReference type="Proteomes" id="UP001295740">
    <property type="component" value="Unassembled WGS sequence"/>
</dbReference>
<gene>
    <name evidence="2" type="ORF">KHLLAP_LOCUS1647</name>
</gene>
<evidence type="ECO:0000256" key="1">
    <source>
        <dbReference type="SAM" id="MobiDB-lite"/>
    </source>
</evidence>
<comment type="caution">
    <text evidence="2">The sequence shown here is derived from an EMBL/GenBank/DDBJ whole genome shotgun (WGS) entry which is preliminary data.</text>
</comment>
<reference evidence="2" key="1">
    <citation type="submission" date="2023-10" db="EMBL/GenBank/DDBJ databases">
        <authorList>
            <person name="Hackl T."/>
        </authorList>
    </citation>
    <scope>NUCLEOTIDE SEQUENCE</scope>
</reference>
<accession>A0AAI8YBI4</accession>
<sequence length="204" mass="21976">MPLTDNFSAQRPPHLNLTNIPSASIAGSAAEPRTPGDLDVDLQHTHPDAEDSYEPQHYAHSSPSCYTESTVTVTGDTAVPRGDLLYFINRDYDGAAQPLTQHAIEALNHTYNTGAYTGDIREWVHGGQFAGHEQTELSASMMVTKGPRSHATTQTTGSSWTIVSSVPSRSHDDRTADAVCATGCKFDDIAAHPSGSSILDEDFY</sequence>
<dbReference type="EMBL" id="CAUWAG010000003">
    <property type="protein sequence ID" value="CAJ2501179.1"/>
    <property type="molecule type" value="Genomic_DNA"/>
</dbReference>
<evidence type="ECO:0000313" key="3">
    <source>
        <dbReference type="Proteomes" id="UP001295740"/>
    </source>
</evidence>
<name>A0AAI8YBI4_9PEZI</name>
<feature type="region of interest" description="Disordered" evidence="1">
    <location>
        <begin position="1"/>
        <end position="20"/>
    </location>
</feature>
<protein>
    <submittedName>
        <fullName evidence="2">Uu.00g040320.m01.CDS01</fullName>
    </submittedName>
</protein>
<keyword evidence="3" id="KW-1185">Reference proteome</keyword>
<evidence type="ECO:0000313" key="2">
    <source>
        <dbReference type="EMBL" id="CAJ2501179.1"/>
    </source>
</evidence>